<comment type="similarity">
    <text evidence="1">Belongs to the LysR transcriptional regulatory family.</text>
</comment>
<accession>A0ABN1L7M3</accession>
<dbReference type="InterPro" id="IPR036390">
    <property type="entry name" value="WH_DNA-bd_sf"/>
</dbReference>
<evidence type="ECO:0000259" key="5">
    <source>
        <dbReference type="PROSITE" id="PS50931"/>
    </source>
</evidence>
<dbReference type="PROSITE" id="PS50931">
    <property type="entry name" value="HTH_LYSR"/>
    <property type="match status" value="1"/>
</dbReference>
<keyword evidence="7" id="KW-1185">Reference proteome</keyword>
<dbReference type="SUPFAM" id="SSF46785">
    <property type="entry name" value="Winged helix' DNA-binding domain"/>
    <property type="match status" value="1"/>
</dbReference>
<dbReference type="Gene3D" id="3.40.190.290">
    <property type="match status" value="1"/>
</dbReference>
<name>A0ABN1L7M3_9GAMM</name>
<organism evidence="6 7">
    <name type="scientific">Colwellia asteriadis</name>
    <dbReference type="NCBI Taxonomy" id="517723"/>
    <lineage>
        <taxon>Bacteria</taxon>
        <taxon>Pseudomonadati</taxon>
        <taxon>Pseudomonadota</taxon>
        <taxon>Gammaproteobacteria</taxon>
        <taxon>Alteromonadales</taxon>
        <taxon>Colwelliaceae</taxon>
        <taxon>Colwellia</taxon>
    </lineage>
</organism>
<evidence type="ECO:0000313" key="6">
    <source>
        <dbReference type="EMBL" id="GAA0817197.1"/>
    </source>
</evidence>
<dbReference type="InterPro" id="IPR036388">
    <property type="entry name" value="WH-like_DNA-bd_sf"/>
</dbReference>
<feature type="domain" description="HTH lysR-type" evidence="5">
    <location>
        <begin position="6"/>
        <end position="63"/>
    </location>
</feature>
<evidence type="ECO:0000313" key="7">
    <source>
        <dbReference type="Proteomes" id="UP001500021"/>
    </source>
</evidence>
<keyword evidence="4" id="KW-0804">Transcription</keyword>
<sequence>MSVKQPTIRQLQLVQALARYQSLSVVAEKLFISQPSVSIQLKNLSDLLGLPVYQMRGRVVELTDAGQAVLRSANQIFQSLDNLKTDIDNLQGVVTGTLTIAVVTTAQYFLPLLLAAFTQRHPQVEVKLEIGNRDTVHARLRDNSDDFYLFSQIPTGVEVLESPFLTNELVVVAPERHELAQQENISLARLSHYPFILREAGSGTREAAINLFNFHGFKLNEKMTIASSEAIKQAVSAGLGLSILSRYSVDFGLVPGIKILPVEHFPIKNKWRLVQRSSRKPSLTAKAFQQFMLDNGAKILAKAKKDITSTNSTLPLLY</sequence>
<dbReference type="PANTHER" id="PTHR30126:SF5">
    <property type="entry name" value="HTH-TYPE TRANSCRIPTIONAL ACTIVATOR CMPR"/>
    <property type="match status" value="1"/>
</dbReference>
<proteinExistence type="inferred from homology"/>
<evidence type="ECO:0000256" key="1">
    <source>
        <dbReference type="ARBA" id="ARBA00009437"/>
    </source>
</evidence>
<dbReference type="Pfam" id="PF03466">
    <property type="entry name" value="LysR_substrate"/>
    <property type="match status" value="1"/>
</dbReference>
<gene>
    <name evidence="6" type="ORF">GCM10009111_18130</name>
</gene>
<keyword evidence="3" id="KW-0238">DNA-binding</keyword>
<protein>
    <submittedName>
        <fullName evidence="6">LysR family transcriptional regulator</fullName>
    </submittedName>
</protein>
<dbReference type="SUPFAM" id="SSF53850">
    <property type="entry name" value="Periplasmic binding protein-like II"/>
    <property type="match status" value="1"/>
</dbReference>
<evidence type="ECO:0000256" key="4">
    <source>
        <dbReference type="ARBA" id="ARBA00023163"/>
    </source>
</evidence>
<dbReference type="Pfam" id="PF00126">
    <property type="entry name" value="HTH_1"/>
    <property type="match status" value="1"/>
</dbReference>
<dbReference type="InterPro" id="IPR005119">
    <property type="entry name" value="LysR_subst-bd"/>
</dbReference>
<reference evidence="6 7" key="1">
    <citation type="journal article" date="2019" name="Int. J. Syst. Evol. Microbiol.">
        <title>The Global Catalogue of Microorganisms (GCM) 10K type strain sequencing project: providing services to taxonomists for standard genome sequencing and annotation.</title>
        <authorList>
            <consortium name="The Broad Institute Genomics Platform"/>
            <consortium name="The Broad Institute Genome Sequencing Center for Infectious Disease"/>
            <person name="Wu L."/>
            <person name="Ma J."/>
        </authorList>
    </citation>
    <scope>NUCLEOTIDE SEQUENCE [LARGE SCALE GENOMIC DNA]</scope>
    <source>
        <strain evidence="6 7">JCM 15608</strain>
    </source>
</reference>
<dbReference type="EMBL" id="BAAAFA010000005">
    <property type="protein sequence ID" value="GAA0817197.1"/>
    <property type="molecule type" value="Genomic_DNA"/>
</dbReference>
<dbReference type="Proteomes" id="UP001500021">
    <property type="component" value="Unassembled WGS sequence"/>
</dbReference>
<dbReference type="RefSeq" id="WP_343817136.1">
    <property type="nucleotide sequence ID" value="NZ_BAAAFA010000005.1"/>
</dbReference>
<evidence type="ECO:0000256" key="2">
    <source>
        <dbReference type="ARBA" id="ARBA00023015"/>
    </source>
</evidence>
<evidence type="ECO:0000256" key="3">
    <source>
        <dbReference type="ARBA" id="ARBA00023125"/>
    </source>
</evidence>
<keyword evidence="2" id="KW-0805">Transcription regulation</keyword>
<comment type="caution">
    <text evidence="6">The sequence shown here is derived from an EMBL/GenBank/DDBJ whole genome shotgun (WGS) entry which is preliminary data.</text>
</comment>
<dbReference type="InterPro" id="IPR000847">
    <property type="entry name" value="LysR_HTH_N"/>
</dbReference>
<dbReference type="Gene3D" id="1.10.10.10">
    <property type="entry name" value="Winged helix-like DNA-binding domain superfamily/Winged helix DNA-binding domain"/>
    <property type="match status" value="1"/>
</dbReference>
<dbReference type="PANTHER" id="PTHR30126">
    <property type="entry name" value="HTH-TYPE TRANSCRIPTIONAL REGULATOR"/>
    <property type="match status" value="1"/>
</dbReference>